<reference evidence="2" key="1">
    <citation type="submission" date="2023-07" db="EMBL/GenBank/DDBJ databases">
        <title>Whole-genome sequencing of a new Methanosarcina sp. Z-7115.</title>
        <authorList>
            <person name="Zhilina T.N."/>
            <person name="Merkel A.Y."/>
        </authorList>
    </citation>
    <scope>NUCLEOTIDE SEQUENCE [LARGE SCALE GENOMIC DNA]</scope>
    <source>
        <strain evidence="2">Z-7115</strain>
    </source>
</reference>
<organism evidence="1 2">
    <name type="scientific">Methanosarcina baikalica</name>
    <dbReference type="NCBI Taxonomy" id="3073890"/>
    <lineage>
        <taxon>Archaea</taxon>
        <taxon>Methanobacteriati</taxon>
        <taxon>Methanobacteriota</taxon>
        <taxon>Stenosarchaea group</taxon>
        <taxon>Methanomicrobia</taxon>
        <taxon>Methanosarcinales</taxon>
        <taxon>Methanosarcinaceae</taxon>
        <taxon>Methanosarcina</taxon>
    </lineage>
</organism>
<keyword evidence="2" id="KW-1185">Reference proteome</keyword>
<dbReference type="EMBL" id="JAVKPK010000021">
    <property type="protein sequence ID" value="MDR7665478.1"/>
    <property type="molecule type" value="Genomic_DNA"/>
</dbReference>
<proteinExistence type="predicted"/>
<comment type="caution">
    <text evidence="1">The sequence shown here is derived from an EMBL/GenBank/DDBJ whole genome shotgun (WGS) entry which is preliminary data.</text>
</comment>
<evidence type="ECO:0000313" key="2">
    <source>
        <dbReference type="Proteomes" id="UP001246244"/>
    </source>
</evidence>
<evidence type="ECO:0000313" key="1">
    <source>
        <dbReference type="EMBL" id="MDR7665478.1"/>
    </source>
</evidence>
<name>A0ABU2D0F9_9EURY</name>
<accession>A0ABU2D0F9</accession>
<protein>
    <submittedName>
        <fullName evidence="1">Uncharacterized protein</fullName>
    </submittedName>
</protein>
<sequence>MSLSLHIYDLGAYNSFAYKTSAPANIPKIQTAFLKDNPWVRALYTNRASFNTRIVKLQSHAREMKESVEFKQRKEIEGCVDKREACIIRNAQKSSGLFRVRGC</sequence>
<gene>
    <name evidence="1" type="ORF">RG963_06735</name>
</gene>
<dbReference type="Proteomes" id="UP001246244">
    <property type="component" value="Unassembled WGS sequence"/>
</dbReference>
<dbReference type="RefSeq" id="WP_310575503.1">
    <property type="nucleotide sequence ID" value="NZ_JAVKPK010000021.1"/>
</dbReference>